<dbReference type="InterPro" id="IPR026444">
    <property type="entry name" value="Secre_tail"/>
</dbReference>
<dbReference type="EMBL" id="JAVDQS010000007">
    <property type="protein sequence ID" value="MDR6405732.1"/>
    <property type="molecule type" value="Genomic_DNA"/>
</dbReference>
<evidence type="ECO:0000313" key="3">
    <source>
        <dbReference type="EMBL" id="MDR6405732.1"/>
    </source>
</evidence>
<sequence length="114" mass="12854">MKKTLLSLFIGSFCFAQVFETVPVLQNEVQAQERRFAIYPNTAANEFYIKGKQNFSKNVNGALYDASGKLIPVKSDLKDSETLYVDINNLPSGVYTLNVTQDKELLISQKIIKE</sequence>
<reference evidence="3 4" key="1">
    <citation type="submission" date="2023-07" db="EMBL/GenBank/DDBJ databases">
        <title>Sorghum-associated microbial communities from plants grown in Nebraska, USA.</title>
        <authorList>
            <person name="Schachtman D."/>
        </authorList>
    </citation>
    <scope>NUCLEOTIDE SEQUENCE [LARGE SCALE GENOMIC DNA]</scope>
    <source>
        <strain evidence="3 4">DS1709</strain>
    </source>
</reference>
<feature type="domain" description="Secretion system C-terminal sorting" evidence="2">
    <location>
        <begin position="38"/>
        <end position="112"/>
    </location>
</feature>
<evidence type="ECO:0000259" key="2">
    <source>
        <dbReference type="Pfam" id="PF18962"/>
    </source>
</evidence>
<gene>
    <name evidence="3" type="ORF">J2781_002666</name>
</gene>
<comment type="caution">
    <text evidence="3">The sequence shown here is derived from an EMBL/GenBank/DDBJ whole genome shotgun (WGS) entry which is preliminary data.</text>
</comment>
<accession>A0ABU1LG79</accession>
<keyword evidence="4" id="KW-1185">Reference proteome</keyword>
<dbReference type="NCBIfam" id="TIGR04183">
    <property type="entry name" value="Por_Secre_tail"/>
    <property type="match status" value="1"/>
</dbReference>
<organism evidence="3 4">
    <name type="scientific">Chryseobacterium geocarposphaerae</name>
    <dbReference type="NCBI Taxonomy" id="1416776"/>
    <lineage>
        <taxon>Bacteria</taxon>
        <taxon>Pseudomonadati</taxon>
        <taxon>Bacteroidota</taxon>
        <taxon>Flavobacteriia</taxon>
        <taxon>Flavobacteriales</taxon>
        <taxon>Weeksellaceae</taxon>
        <taxon>Chryseobacterium group</taxon>
        <taxon>Chryseobacterium</taxon>
    </lineage>
</organism>
<dbReference type="Proteomes" id="UP001184853">
    <property type="component" value="Unassembled WGS sequence"/>
</dbReference>
<dbReference type="RefSeq" id="WP_115979653.1">
    <property type="nucleotide sequence ID" value="NZ_JAVDQS010000007.1"/>
</dbReference>
<name>A0ABU1LG79_9FLAO</name>
<evidence type="ECO:0000313" key="4">
    <source>
        <dbReference type="Proteomes" id="UP001184853"/>
    </source>
</evidence>
<dbReference type="Pfam" id="PF18962">
    <property type="entry name" value="Por_Secre_tail"/>
    <property type="match status" value="1"/>
</dbReference>
<protein>
    <recommendedName>
        <fullName evidence="2">Secretion system C-terminal sorting domain-containing protein</fullName>
    </recommendedName>
</protein>
<keyword evidence="1" id="KW-0732">Signal</keyword>
<evidence type="ECO:0000256" key="1">
    <source>
        <dbReference type="ARBA" id="ARBA00022729"/>
    </source>
</evidence>
<proteinExistence type="predicted"/>